<dbReference type="Proteomes" id="UP000681967">
    <property type="component" value="Unassembled WGS sequence"/>
</dbReference>
<dbReference type="InterPro" id="IPR011330">
    <property type="entry name" value="Glyco_hydro/deAcase_b/a-brl"/>
</dbReference>
<dbReference type="InterPro" id="IPR050843">
    <property type="entry name" value="Glycosyl_Hydrlase_38"/>
</dbReference>
<protein>
    <recommendedName>
        <fullName evidence="2">Glycoside hydrolase family 38 N-terminal domain-containing protein</fullName>
    </recommendedName>
</protein>
<accession>A0A8S2Z8P9</accession>
<keyword evidence="1" id="KW-0732">Signal</keyword>
<proteinExistence type="predicted"/>
<dbReference type="InterPro" id="IPR000602">
    <property type="entry name" value="Glyco_hydro_38_N"/>
</dbReference>
<feature type="chain" id="PRO_5035647428" description="Glycoside hydrolase family 38 N-terminal domain-containing protein" evidence="1">
    <location>
        <begin position="26"/>
        <end position="66"/>
    </location>
</feature>
<reference evidence="3" key="1">
    <citation type="submission" date="2021-02" db="EMBL/GenBank/DDBJ databases">
        <authorList>
            <person name="Nowell W R."/>
        </authorList>
    </citation>
    <scope>NUCLEOTIDE SEQUENCE</scope>
</reference>
<feature type="non-terminal residue" evidence="3">
    <location>
        <position position="1"/>
    </location>
</feature>
<feature type="domain" description="Glycoside hydrolase family 38 N-terminal" evidence="2">
    <location>
        <begin position="43"/>
        <end position="63"/>
    </location>
</feature>
<feature type="signal peptide" evidence="1">
    <location>
        <begin position="1"/>
        <end position="25"/>
    </location>
</feature>
<evidence type="ECO:0000313" key="5">
    <source>
        <dbReference type="Proteomes" id="UP000681967"/>
    </source>
</evidence>
<dbReference type="GO" id="GO:0006013">
    <property type="term" value="P:mannose metabolic process"/>
    <property type="evidence" value="ECO:0007669"/>
    <property type="project" value="InterPro"/>
</dbReference>
<name>A0A8S2Z8P9_9BILA</name>
<evidence type="ECO:0000256" key="1">
    <source>
        <dbReference type="SAM" id="SignalP"/>
    </source>
</evidence>
<dbReference type="PANTHER" id="PTHR11607">
    <property type="entry name" value="ALPHA-MANNOSIDASE"/>
    <property type="match status" value="1"/>
</dbReference>
<evidence type="ECO:0000313" key="3">
    <source>
        <dbReference type="EMBL" id="CAF4611288.1"/>
    </source>
</evidence>
<dbReference type="SUPFAM" id="SSF88713">
    <property type="entry name" value="Glycoside hydrolase/deacetylase"/>
    <property type="match status" value="1"/>
</dbReference>
<organism evidence="3 5">
    <name type="scientific">Rotaria magnacalcarata</name>
    <dbReference type="NCBI Taxonomy" id="392030"/>
    <lineage>
        <taxon>Eukaryota</taxon>
        <taxon>Metazoa</taxon>
        <taxon>Spiralia</taxon>
        <taxon>Gnathifera</taxon>
        <taxon>Rotifera</taxon>
        <taxon>Eurotatoria</taxon>
        <taxon>Bdelloidea</taxon>
        <taxon>Philodinida</taxon>
        <taxon>Philodinidae</taxon>
        <taxon>Rotaria</taxon>
    </lineage>
</organism>
<dbReference type="EMBL" id="CAJOBJ010326426">
    <property type="protein sequence ID" value="CAF5175887.1"/>
    <property type="molecule type" value="Genomic_DNA"/>
</dbReference>
<dbReference type="GO" id="GO:0004559">
    <property type="term" value="F:alpha-mannosidase activity"/>
    <property type="evidence" value="ECO:0007669"/>
    <property type="project" value="InterPro"/>
</dbReference>
<dbReference type="GO" id="GO:0005764">
    <property type="term" value="C:lysosome"/>
    <property type="evidence" value="ECO:0007669"/>
    <property type="project" value="TreeGrafter"/>
</dbReference>
<dbReference type="PANTHER" id="PTHR11607:SF3">
    <property type="entry name" value="LYSOSOMAL ALPHA-MANNOSIDASE"/>
    <property type="match status" value="1"/>
</dbReference>
<evidence type="ECO:0000313" key="4">
    <source>
        <dbReference type="EMBL" id="CAF5175887.1"/>
    </source>
</evidence>
<evidence type="ECO:0000259" key="2">
    <source>
        <dbReference type="Pfam" id="PF01074"/>
    </source>
</evidence>
<dbReference type="Gene3D" id="3.20.110.10">
    <property type="entry name" value="Glycoside hydrolase 38, N terminal domain"/>
    <property type="match status" value="1"/>
</dbReference>
<dbReference type="InterPro" id="IPR027291">
    <property type="entry name" value="Glyco_hydro_38_N_sf"/>
</dbReference>
<dbReference type="EMBL" id="CAJOBH010100695">
    <property type="protein sequence ID" value="CAF4611288.1"/>
    <property type="molecule type" value="Genomic_DNA"/>
</dbReference>
<dbReference type="Proteomes" id="UP000681720">
    <property type="component" value="Unassembled WGS sequence"/>
</dbReference>
<comment type="caution">
    <text evidence="3">The sequence shown here is derived from an EMBL/GenBank/DDBJ whole genome shotgun (WGS) entry which is preliminary data.</text>
</comment>
<sequence>MYISKSSSVVLLVSFLCLVVLPVKSSNGCGYDACNLGDPNKLNVHIVPHTHDDVGWLKTVDQYYYG</sequence>
<dbReference type="Pfam" id="PF01074">
    <property type="entry name" value="Glyco_hydro_38N"/>
    <property type="match status" value="1"/>
</dbReference>
<gene>
    <name evidence="3" type="ORF">BYL167_LOCUS40553</name>
    <name evidence="4" type="ORF">GIL414_LOCUS67666</name>
</gene>
<dbReference type="AlphaFoldDB" id="A0A8S2Z8P9"/>